<dbReference type="Pfam" id="PF13181">
    <property type="entry name" value="TPR_8"/>
    <property type="match status" value="2"/>
</dbReference>
<dbReference type="InterPro" id="IPR050498">
    <property type="entry name" value="Ycf3"/>
</dbReference>
<accession>A0A382EDY2</accession>
<dbReference type="PANTHER" id="PTHR44858">
    <property type="entry name" value="TETRATRICOPEPTIDE REPEAT PROTEIN 6"/>
    <property type="match status" value="1"/>
</dbReference>
<dbReference type="EMBL" id="UINC01044016">
    <property type="protein sequence ID" value="SVB48870.1"/>
    <property type="molecule type" value="Genomic_DNA"/>
</dbReference>
<proteinExistence type="predicted"/>
<reference evidence="3" key="1">
    <citation type="submission" date="2018-05" db="EMBL/GenBank/DDBJ databases">
        <authorList>
            <person name="Lanie J.A."/>
            <person name="Ng W.-L."/>
            <person name="Kazmierczak K.M."/>
            <person name="Andrzejewski T.M."/>
            <person name="Davidsen T.M."/>
            <person name="Wayne K.J."/>
            <person name="Tettelin H."/>
            <person name="Glass J.I."/>
            <person name="Rusch D."/>
            <person name="Podicherti R."/>
            <person name="Tsui H.-C.T."/>
            <person name="Winkler M.E."/>
        </authorList>
    </citation>
    <scope>NUCLEOTIDE SEQUENCE</scope>
</reference>
<protein>
    <submittedName>
        <fullName evidence="3">Uncharacterized protein</fullName>
    </submittedName>
</protein>
<dbReference type="InterPro" id="IPR019734">
    <property type="entry name" value="TPR_rpt"/>
</dbReference>
<dbReference type="InterPro" id="IPR011990">
    <property type="entry name" value="TPR-like_helical_dom_sf"/>
</dbReference>
<dbReference type="PROSITE" id="PS50005">
    <property type="entry name" value="TPR"/>
    <property type="match status" value="3"/>
</dbReference>
<dbReference type="SUPFAM" id="SSF48452">
    <property type="entry name" value="TPR-like"/>
    <property type="match status" value="1"/>
</dbReference>
<keyword evidence="2" id="KW-0802">TPR repeat</keyword>
<name>A0A382EDY2_9ZZZZ</name>
<evidence type="ECO:0000256" key="1">
    <source>
        <dbReference type="ARBA" id="ARBA00022737"/>
    </source>
</evidence>
<evidence type="ECO:0000313" key="3">
    <source>
        <dbReference type="EMBL" id="SVB48870.1"/>
    </source>
</evidence>
<dbReference type="AlphaFoldDB" id="A0A382EDY2"/>
<gene>
    <name evidence="3" type="ORF">METZ01_LOCUS201724</name>
</gene>
<dbReference type="Gene3D" id="1.25.40.10">
    <property type="entry name" value="Tetratricopeptide repeat domain"/>
    <property type="match status" value="1"/>
</dbReference>
<feature type="non-terminal residue" evidence="3">
    <location>
        <position position="521"/>
    </location>
</feature>
<keyword evidence="1" id="KW-0677">Repeat</keyword>
<sequence length="521" mass="60822">MSENLKNKIDILFKKFNSGKHSEAFKDIEILVKKNNTNLELITSYAIMANKLNYTSKAIKSFTYVLKKQPSNIICLHNLYVIFLKKNFLDKALDLIEKIIKINHHHYEALRDKAYILYLKGNAKNAIEIIEKALKENNKDVFGLNVKGLIFLANYKTKEAIKIFEKAILINNNYPDSYNNLGKCFYELENLELAFQNFKKAFRINSQFDLAIINIANVLSLKDKNITAINFYNKALKINPSNIELYSNITICYCRLKDLENAKKYYSKASNLLPKDYDLHLSFAYLLLYYKQYSKAWKLFDSRLSIPRIKKMNLTHDVVKDKLIKEDYIKETDKLLIIREQGVGDEILFSSIYNDLLEKFKNVKIETDKRLKKIFKRSFKKDVFYSSGYFSSNKKEINNFDKIIYAGSLTKYFRQTEENFTGSSYLTSNESKDAEIKNQIIKLGSKSKIGISWKSVVNIYGKLKSLQIKDFEPIFSKNRTVINVQYGEVLDEINRANKKGIDIFTFKEIDLFNDFDSCMSI</sequence>
<dbReference type="SMART" id="SM00028">
    <property type="entry name" value="TPR"/>
    <property type="match status" value="6"/>
</dbReference>
<evidence type="ECO:0000256" key="2">
    <source>
        <dbReference type="ARBA" id="ARBA00022803"/>
    </source>
</evidence>
<organism evidence="3">
    <name type="scientific">marine metagenome</name>
    <dbReference type="NCBI Taxonomy" id="408172"/>
    <lineage>
        <taxon>unclassified sequences</taxon>
        <taxon>metagenomes</taxon>
        <taxon>ecological metagenomes</taxon>
    </lineage>
</organism>
<dbReference type="PANTHER" id="PTHR44858:SF1">
    <property type="entry name" value="UDP-N-ACETYLGLUCOSAMINE--PEPTIDE N-ACETYLGLUCOSAMINYLTRANSFERASE SPINDLY-RELATED"/>
    <property type="match status" value="1"/>
</dbReference>